<reference evidence="5 6" key="1">
    <citation type="journal article" date="2009" name="Environ. Microbiol.">
        <title>Genome sequence of Desulfobacterium autotrophicum HRM2, a marine sulfate reducer oxidizing organic carbon completely to carbon dioxide.</title>
        <authorList>
            <person name="Strittmatter A.W."/>
            <person name="Liesegang H."/>
            <person name="Rabus R."/>
            <person name="Decker I."/>
            <person name="Amann J."/>
            <person name="Andres S."/>
            <person name="Henne A."/>
            <person name="Fricke W.F."/>
            <person name="Martinez-Arias R."/>
            <person name="Bartels D."/>
            <person name="Goesmann A."/>
            <person name="Krause L."/>
            <person name="Puehler A."/>
            <person name="Klenk H.P."/>
            <person name="Richter M."/>
            <person name="Schuler M."/>
            <person name="Gloeckner F.O."/>
            <person name="Meyerdierks A."/>
            <person name="Gottschalk G."/>
            <person name="Amann R."/>
        </authorList>
    </citation>
    <scope>NUCLEOTIDE SEQUENCE [LARGE SCALE GENOMIC DNA]</scope>
    <source>
        <strain evidence="6">ATCC 43914 / DSM 3382 / HRM2</strain>
    </source>
</reference>
<evidence type="ECO:0000256" key="2">
    <source>
        <dbReference type="SAM" id="Phobius"/>
    </source>
</evidence>
<dbReference type="SUPFAM" id="SSF116726">
    <property type="entry name" value="TrkA C-terminal domain-like"/>
    <property type="match status" value="2"/>
</dbReference>
<dbReference type="Gene3D" id="3.30.70.1450">
    <property type="entry name" value="Regulator of K+ conductance, C-terminal domain"/>
    <property type="match status" value="2"/>
</dbReference>
<accession>C0QHD2</accession>
<dbReference type="AlphaFoldDB" id="C0QHD2"/>
<feature type="transmembrane region" description="Helical" evidence="2">
    <location>
        <begin position="98"/>
        <end position="124"/>
    </location>
</feature>
<dbReference type="InterPro" id="IPR013099">
    <property type="entry name" value="K_chnl_dom"/>
</dbReference>
<dbReference type="InterPro" id="IPR003148">
    <property type="entry name" value="RCK_N"/>
</dbReference>
<dbReference type="InterPro" id="IPR036721">
    <property type="entry name" value="RCK_C_sf"/>
</dbReference>
<feature type="domain" description="RCK C-terminal" evidence="4">
    <location>
        <begin position="493"/>
        <end position="579"/>
    </location>
</feature>
<keyword evidence="2" id="KW-1133">Transmembrane helix</keyword>
<feature type="domain" description="RCK N-terminal" evidence="3">
    <location>
        <begin position="370"/>
        <end position="483"/>
    </location>
</feature>
<evidence type="ECO:0000259" key="4">
    <source>
        <dbReference type="PROSITE" id="PS51202"/>
    </source>
</evidence>
<sequence>MPDHTNERKRYERLTMKTVIPQLAYFFGNNTSRRNVFLLVRFFLVLVVIVTVYSVMFHVLMLLEGKEYSWITGFYWSLTVMSTLGFGDITFTSDIGLVFSIIVLLTGIVYLLVMLPFTFIQFFYAPWLEAQSRAKTPRELPPETKNHIILTALDPITTNLIKKLIFHKYEYVILVDDLQQALELHNLGYKTVFGDYGDPDTYRRLQVQNAAMVVATHDDMVNTGIAFTIREICREIPIVTSADKAHSLDILEFAGSNHIFQFSKMLGKSLGRRVLGVNMGANILWRHEQLLIAEAPAMRTALEGKTLVATRLREKTGVTVVGMWERGKFEATGPNTLITASTVLVLAGSAEQLEAFDHHFSISSKKFSHEFPALILGGGRVGKAAAGALKEQKIPYKIVEKSPTRTLERENYIHGNAADIDILQKAGIGKARSVIITTHNDDMNVYLTIYCRQLRPDVQIISRANSERSVAKLHRAGADLVMSFASMAANTIVNLLSKEQVLMMVEGLSIFKATAQNLGGKSLVENQVREKTGCSVVAITREEGLILNPDPFTPLEKTDALILVGTVEAEKTFMERYGT</sequence>
<dbReference type="InterPro" id="IPR036291">
    <property type="entry name" value="NAD(P)-bd_dom_sf"/>
</dbReference>
<dbReference type="Pfam" id="PF02254">
    <property type="entry name" value="TrkA_N"/>
    <property type="match status" value="2"/>
</dbReference>
<dbReference type="eggNOG" id="COG1226">
    <property type="taxonomic scope" value="Bacteria"/>
</dbReference>
<dbReference type="GO" id="GO:0008324">
    <property type="term" value="F:monoatomic cation transmembrane transporter activity"/>
    <property type="evidence" value="ECO:0007669"/>
    <property type="project" value="InterPro"/>
</dbReference>
<gene>
    <name evidence="5" type="ordered locus">HRM2_47420</name>
</gene>
<dbReference type="Proteomes" id="UP000000442">
    <property type="component" value="Chromosome"/>
</dbReference>
<dbReference type="PROSITE" id="PS51201">
    <property type="entry name" value="RCK_N"/>
    <property type="match status" value="2"/>
</dbReference>
<dbReference type="InterPro" id="IPR006037">
    <property type="entry name" value="RCK_C"/>
</dbReference>
<evidence type="ECO:0000256" key="1">
    <source>
        <dbReference type="ARBA" id="ARBA00004651"/>
    </source>
</evidence>
<dbReference type="PROSITE" id="PS51202">
    <property type="entry name" value="RCK_C"/>
    <property type="match status" value="1"/>
</dbReference>
<feature type="transmembrane region" description="Helical" evidence="2">
    <location>
        <begin position="68"/>
        <end position="86"/>
    </location>
</feature>
<keyword evidence="6" id="KW-1185">Reference proteome</keyword>
<dbReference type="Gene3D" id="1.10.287.70">
    <property type="match status" value="1"/>
</dbReference>
<dbReference type="STRING" id="177437.HRM2_47420"/>
<dbReference type="GO" id="GO:0006813">
    <property type="term" value="P:potassium ion transport"/>
    <property type="evidence" value="ECO:0007669"/>
    <property type="project" value="InterPro"/>
</dbReference>
<name>C0QHD2_DESAH</name>
<dbReference type="HOGENOM" id="CLU_035216_0_0_7"/>
<proteinExistence type="predicted"/>
<dbReference type="Pfam" id="PF02080">
    <property type="entry name" value="TrkA_C"/>
    <property type="match status" value="2"/>
</dbReference>
<dbReference type="PANTHER" id="PTHR43833">
    <property type="entry name" value="POTASSIUM CHANNEL PROTEIN 2-RELATED-RELATED"/>
    <property type="match status" value="1"/>
</dbReference>
<feature type="domain" description="RCK N-terminal" evidence="3">
    <location>
        <begin position="145"/>
        <end position="260"/>
    </location>
</feature>
<comment type="subcellular location">
    <subcellularLocation>
        <location evidence="1">Cell membrane</location>
        <topology evidence="1">Multi-pass membrane protein</topology>
    </subcellularLocation>
</comment>
<evidence type="ECO:0000313" key="6">
    <source>
        <dbReference type="Proteomes" id="UP000000442"/>
    </source>
</evidence>
<dbReference type="KEGG" id="dat:HRM2_47420"/>
<feature type="transmembrane region" description="Helical" evidence="2">
    <location>
        <begin position="36"/>
        <end position="56"/>
    </location>
</feature>
<dbReference type="PANTHER" id="PTHR43833:SF9">
    <property type="entry name" value="POTASSIUM CHANNEL PROTEIN YUGO-RELATED"/>
    <property type="match status" value="1"/>
</dbReference>
<keyword evidence="2" id="KW-0812">Transmembrane</keyword>
<organism evidence="5 6">
    <name type="scientific">Desulforapulum autotrophicum (strain ATCC 43914 / DSM 3382 / VKM B-1955 / HRM2)</name>
    <name type="common">Desulfobacterium autotrophicum</name>
    <dbReference type="NCBI Taxonomy" id="177437"/>
    <lineage>
        <taxon>Bacteria</taxon>
        <taxon>Pseudomonadati</taxon>
        <taxon>Thermodesulfobacteriota</taxon>
        <taxon>Desulfobacteria</taxon>
        <taxon>Desulfobacterales</taxon>
        <taxon>Desulfobacteraceae</taxon>
        <taxon>Desulforapulum</taxon>
    </lineage>
</organism>
<keyword evidence="2" id="KW-0472">Membrane</keyword>
<dbReference type="Gene3D" id="3.40.50.720">
    <property type="entry name" value="NAD(P)-binding Rossmann-like Domain"/>
    <property type="match status" value="2"/>
</dbReference>
<dbReference type="Pfam" id="PF07885">
    <property type="entry name" value="Ion_trans_2"/>
    <property type="match status" value="1"/>
</dbReference>
<protein>
    <submittedName>
        <fullName evidence="5">K+ transport system, NAD-binding component</fullName>
    </submittedName>
</protein>
<dbReference type="InterPro" id="IPR050721">
    <property type="entry name" value="Trk_Ktr_HKT_K-transport"/>
</dbReference>
<dbReference type="SUPFAM" id="SSF51735">
    <property type="entry name" value="NAD(P)-binding Rossmann-fold domains"/>
    <property type="match status" value="2"/>
</dbReference>
<evidence type="ECO:0000259" key="3">
    <source>
        <dbReference type="PROSITE" id="PS51201"/>
    </source>
</evidence>
<evidence type="ECO:0000313" key="5">
    <source>
        <dbReference type="EMBL" id="ACN17791.1"/>
    </source>
</evidence>
<dbReference type="EMBL" id="CP001087">
    <property type="protein sequence ID" value="ACN17791.1"/>
    <property type="molecule type" value="Genomic_DNA"/>
</dbReference>
<dbReference type="GO" id="GO:0005886">
    <property type="term" value="C:plasma membrane"/>
    <property type="evidence" value="ECO:0007669"/>
    <property type="project" value="UniProtKB-SubCell"/>
</dbReference>
<dbReference type="SUPFAM" id="SSF81324">
    <property type="entry name" value="Voltage-gated potassium channels"/>
    <property type="match status" value="1"/>
</dbReference>